<keyword evidence="2" id="KW-0472">Membrane</keyword>
<keyword evidence="2" id="KW-0812">Transmembrane</keyword>
<feature type="transmembrane region" description="Helical" evidence="2">
    <location>
        <begin position="70"/>
        <end position="90"/>
    </location>
</feature>
<dbReference type="PROSITE" id="PS51832">
    <property type="entry name" value="HD_GYP"/>
    <property type="match status" value="1"/>
</dbReference>
<dbReference type="AlphaFoldDB" id="E6UCY9"/>
<dbReference type="SUPFAM" id="SSF109604">
    <property type="entry name" value="HD-domain/PDEase-like"/>
    <property type="match status" value="1"/>
</dbReference>
<feature type="transmembrane region" description="Helical" evidence="2">
    <location>
        <begin position="174"/>
        <end position="192"/>
    </location>
</feature>
<dbReference type="KEGG" id="ral:Rumal_0226"/>
<dbReference type="InterPro" id="IPR003607">
    <property type="entry name" value="HD/PDEase_dom"/>
</dbReference>
<dbReference type="InterPro" id="IPR037522">
    <property type="entry name" value="HD_GYP_dom"/>
</dbReference>
<dbReference type="PANTHER" id="PTHR43155">
    <property type="entry name" value="CYCLIC DI-GMP PHOSPHODIESTERASE PA4108-RELATED"/>
    <property type="match status" value="1"/>
</dbReference>
<dbReference type="GO" id="GO:0016787">
    <property type="term" value="F:hydrolase activity"/>
    <property type="evidence" value="ECO:0007669"/>
    <property type="project" value="UniProtKB-KW"/>
</dbReference>
<accession>E6UCY9</accession>
<feature type="domain" description="HD-GYP" evidence="3">
    <location>
        <begin position="246"/>
        <end position="441"/>
    </location>
</feature>
<dbReference type="Pfam" id="PF13487">
    <property type="entry name" value="HD_5"/>
    <property type="match status" value="1"/>
</dbReference>
<keyword evidence="4" id="KW-0378">Hydrolase</keyword>
<evidence type="ECO:0000313" key="4">
    <source>
        <dbReference type="EMBL" id="ADU20783.1"/>
    </source>
</evidence>
<feature type="transmembrane region" description="Helical" evidence="2">
    <location>
        <begin position="40"/>
        <end position="58"/>
    </location>
</feature>
<evidence type="ECO:0000259" key="3">
    <source>
        <dbReference type="PROSITE" id="PS51832"/>
    </source>
</evidence>
<evidence type="ECO:0000256" key="2">
    <source>
        <dbReference type="SAM" id="Phobius"/>
    </source>
</evidence>
<feature type="transmembrane region" description="Helical" evidence="2">
    <location>
        <begin position="12"/>
        <end position="28"/>
    </location>
</feature>
<proteinExistence type="predicted"/>
<dbReference type="Gene3D" id="1.10.3210.10">
    <property type="entry name" value="Hypothetical protein af1432"/>
    <property type="match status" value="1"/>
</dbReference>
<evidence type="ECO:0000313" key="5">
    <source>
        <dbReference type="Proteomes" id="UP000006919"/>
    </source>
</evidence>
<dbReference type="HOGENOM" id="CLU_353326_0_0_9"/>
<dbReference type="eggNOG" id="COG2206">
    <property type="taxonomic scope" value="Bacteria"/>
</dbReference>
<name>E6UCY9_RUMA7</name>
<protein>
    <submittedName>
        <fullName evidence="4">Metal dependent phosphohydrolase</fullName>
    </submittedName>
</protein>
<keyword evidence="2" id="KW-1133">Transmembrane helix</keyword>
<keyword evidence="1" id="KW-0175">Coiled coil</keyword>
<dbReference type="CDD" id="cd00077">
    <property type="entry name" value="HDc"/>
    <property type="match status" value="1"/>
</dbReference>
<dbReference type="Proteomes" id="UP000006919">
    <property type="component" value="Chromosome"/>
</dbReference>
<dbReference type="EMBL" id="CP002403">
    <property type="protein sequence ID" value="ADU20783.1"/>
    <property type="molecule type" value="Genomic_DNA"/>
</dbReference>
<dbReference type="SMART" id="SM00471">
    <property type="entry name" value="HDc"/>
    <property type="match status" value="1"/>
</dbReference>
<evidence type="ECO:0000256" key="1">
    <source>
        <dbReference type="SAM" id="Coils"/>
    </source>
</evidence>
<feature type="transmembrane region" description="Helical" evidence="2">
    <location>
        <begin position="116"/>
        <end position="137"/>
    </location>
</feature>
<gene>
    <name evidence="4" type="ordered locus">Rumal_0226</name>
</gene>
<dbReference type="PANTHER" id="PTHR43155:SF2">
    <property type="entry name" value="CYCLIC DI-GMP PHOSPHODIESTERASE PA4108"/>
    <property type="match status" value="1"/>
</dbReference>
<dbReference type="STRING" id="697329.Rumal_0226"/>
<reference evidence="4 5" key="1">
    <citation type="journal article" date="2011" name="J. Bacteriol.">
        <title>Complete genome of the cellulolytic ruminal bacterium Ruminococcus albus 7.</title>
        <authorList>
            <person name="Suen G."/>
            <person name="Stevenson D.M."/>
            <person name="Bruce D.C."/>
            <person name="Chertkov O."/>
            <person name="Copeland A."/>
            <person name="Cheng J.F."/>
            <person name="Detter C."/>
            <person name="Detter J.C."/>
            <person name="Goodwin L.A."/>
            <person name="Han C.S."/>
            <person name="Hauser L.J."/>
            <person name="Ivanova N.N."/>
            <person name="Kyrpides N.C."/>
            <person name="Land M.L."/>
            <person name="Lapidus A."/>
            <person name="Lucas S."/>
            <person name="Ovchinnikova G."/>
            <person name="Pitluck S."/>
            <person name="Tapia R."/>
            <person name="Woyke T."/>
            <person name="Boyum J."/>
            <person name="Mead D."/>
            <person name="Weimer P.J."/>
        </authorList>
    </citation>
    <scope>NUCLEOTIDE SEQUENCE [LARGE SCALE GENOMIC DNA]</scope>
    <source>
        <strain evidence="5">ATCC 27210 / DSM 20455 / JCM 14654 / NCDO 2250 / 7</strain>
    </source>
</reference>
<organism evidence="4 5">
    <name type="scientific">Ruminococcus albus (strain ATCC 27210 / DSM 20455 / JCM 14654 / NCDO 2250 / 7)</name>
    <dbReference type="NCBI Taxonomy" id="697329"/>
    <lineage>
        <taxon>Bacteria</taxon>
        <taxon>Bacillati</taxon>
        <taxon>Bacillota</taxon>
        <taxon>Clostridia</taxon>
        <taxon>Eubacteriales</taxon>
        <taxon>Oscillospiraceae</taxon>
        <taxon>Ruminococcus</taxon>
    </lineage>
</organism>
<sequence length="795" mass="90537">MEFLKQNQLNILLFLSGVCAAMWVMVFFSRSIPIKRRNALGTIELCATLLLISDRLAYIYRGKPGDLARVMVRVSNFGVFMMVLVILKALNQYLKSILSASDDHNEPSALLQAADIVIYIDVVMTILTQFTGFYYYFDEFNRYQRGSGIFFSVSLPLLAFVFQLSDIMRRRERLSTRMLMSLIIFTTLPVIASTIQLFAYGISLTSISIVAPSMLLYLFSLIEMNEKVEKAKDHEIELLKEEQEAMQQLFEQTAMALAGAIDAKDKYTHGHSRRVAEYSQRIAEYAGKSHEEVQDIYYSALLHDAGKIGVPDVIINKEGRLTDEEFAAIKTHPSIGSQILSSINISPSLSIGASYHHERYDGRGYPSGLKGDDIPEIARIIAVADAYDAMTSKRSYREPMPQQLVREELVKGSGTQFDPVYAKIMLHLIDVDTEYNMKEHETIKELSGNAEMVCTEFRTEFSEGVIATREEMTIHLNYISDDDDDPVPTLILFDSLDQKIHCDDTSKKIVNYFEYCEIRLDGHVERSGAREIQNEIIYDSGISRDELLRKFKSGIAYDITAVKYNDHVRVRIENEYRSIEVITALPDNSRYVFLSFTGRNCRINSFRTQKTGVTADENSIKRIAPEISYIKVPAGNVPNIQIDGWRTAYTNGEELVSEMKIFFHAMSLPTARLIWHCPFIVLYSSDNGKIKGPNYRELALIRFDGECWDEKRMVNNDIQISRTDDFTGWENWKNTNKQGADCNAQLVKNDNIIDTNIEYNGLVLKIKTQLPKGEISKVYVSITGDQCAITNIWIK</sequence>
<feature type="coiled-coil region" evidence="1">
    <location>
        <begin position="224"/>
        <end position="252"/>
    </location>
</feature>
<dbReference type="RefSeq" id="WP_013496975.1">
    <property type="nucleotide sequence ID" value="NC_014833.1"/>
</dbReference>